<dbReference type="PRINTS" id="PR00180">
    <property type="entry name" value="CRETINALDHBP"/>
</dbReference>
<dbReference type="InterPro" id="IPR001251">
    <property type="entry name" value="CRAL-TRIO_dom"/>
</dbReference>
<dbReference type="SMART" id="SM00516">
    <property type="entry name" value="SEC14"/>
    <property type="match status" value="1"/>
</dbReference>
<reference evidence="3 4" key="1">
    <citation type="submission" date="2024-03" db="EMBL/GenBank/DDBJ databases">
        <title>The genome assembly and annotation of the cricket Gryllus longicercus Weissman &amp; Gray.</title>
        <authorList>
            <person name="Szrajer S."/>
            <person name="Gray D."/>
            <person name="Ylla G."/>
        </authorList>
    </citation>
    <scope>NUCLEOTIDE SEQUENCE [LARGE SCALE GENOMIC DNA]</scope>
    <source>
        <strain evidence="3">DAG 2021-001</strain>
        <tissue evidence="3">Whole body minus gut</tissue>
    </source>
</reference>
<sequence>MSGGAAEASAQHPFLHGLPEEQRPDGWEEDVASVRQWVATRPHLPPISDDFLLLFLHSCYMDVARAQSTIESYFTCKSRWPELFGNRDPLAPELQKVLDSTNMVPLPERTPEGYHVLLYRMVETDPSKLHFVTAMRMFFVFNDAVLSDDGLAPGYVVVFDMAGVSWGHLARVSLPAIRKFMIYIQDCHPARLKGVHVINTVAFIDRILGLIKPLIKSDLLAMVHFHGPVESLDRFLPLRLLPEDYGGEAESAQTLHDAMRMRLEKEYREWFIAEEKMRVDFSKRPPKNNKANTKARPPKGVVPPRPPAPEQGPPALDEQLGATASDFRHLAID</sequence>
<evidence type="ECO:0000313" key="4">
    <source>
        <dbReference type="Proteomes" id="UP001378592"/>
    </source>
</evidence>
<proteinExistence type="predicted"/>
<dbReference type="Pfam" id="PF00650">
    <property type="entry name" value="CRAL_TRIO"/>
    <property type="match status" value="1"/>
</dbReference>
<protein>
    <recommendedName>
        <fullName evidence="2">CRAL-TRIO domain-containing protein</fullName>
    </recommendedName>
</protein>
<feature type="domain" description="CRAL-TRIO" evidence="2">
    <location>
        <begin position="91"/>
        <end position="253"/>
    </location>
</feature>
<accession>A0AAN9Z3J2</accession>
<comment type="caution">
    <text evidence="3">The sequence shown here is derived from an EMBL/GenBank/DDBJ whole genome shotgun (WGS) entry which is preliminary data.</text>
</comment>
<dbReference type="Proteomes" id="UP001378592">
    <property type="component" value="Unassembled WGS sequence"/>
</dbReference>
<dbReference type="GO" id="GO:0016020">
    <property type="term" value="C:membrane"/>
    <property type="evidence" value="ECO:0007669"/>
    <property type="project" value="TreeGrafter"/>
</dbReference>
<feature type="region of interest" description="Disordered" evidence="1">
    <location>
        <begin position="281"/>
        <end position="333"/>
    </location>
</feature>
<dbReference type="AlphaFoldDB" id="A0AAN9Z3J2"/>
<dbReference type="SUPFAM" id="SSF52087">
    <property type="entry name" value="CRAL/TRIO domain"/>
    <property type="match status" value="1"/>
</dbReference>
<dbReference type="GO" id="GO:1902936">
    <property type="term" value="F:phosphatidylinositol bisphosphate binding"/>
    <property type="evidence" value="ECO:0007669"/>
    <property type="project" value="TreeGrafter"/>
</dbReference>
<dbReference type="EMBL" id="JAZDUA010000310">
    <property type="protein sequence ID" value="KAK7794934.1"/>
    <property type="molecule type" value="Genomic_DNA"/>
</dbReference>
<keyword evidence="4" id="KW-1185">Reference proteome</keyword>
<name>A0AAN9Z3J2_9ORTH</name>
<dbReference type="PANTHER" id="PTHR10174">
    <property type="entry name" value="ALPHA-TOCOPHEROL TRANSFER PROTEIN-RELATED"/>
    <property type="match status" value="1"/>
</dbReference>
<feature type="compositionally biased region" description="Pro residues" evidence="1">
    <location>
        <begin position="300"/>
        <end position="312"/>
    </location>
</feature>
<evidence type="ECO:0000313" key="3">
    <source>
        <dbReference type="EMBL" id="KAK7794934.1"/>
    </source>
</evidence>
<dbReference type="Gene3D" id="3.40.525.10">
    <property type="entry name" value="CRAL-TRIO lipid binding domain"/>
    <property type="match status" value="1"/>
</dbReference>
<dbReference type="InterPro" id="IPR036273">
    <property type="entry name" value="CRAL/TRIO_N_dom_sf"/>
</dbReference>
<gene>
    <name evidence="3" type="ORF">R5R35_005904</name>
</gene>
<feature type="region of interest" description="Disordered" evidence="1">
    <location>
        <begin position="1"/>
        <end position="26"/>
    </location>
</feature>
<dbReference type="CDD" id="cd00170">
    <property type="entry name" value="SEC14"/>
    <property type="match status" value="1"/>
</dbReference>
<evidence type="ECO:0000256" key="1">
    <source>
        <dbReference type="SAM" id="MobiDB-lite"/>
    </source>
</evidence>
<dbReference type="PANTHER" id="PTHR10174:SF213">
    <property type="entry name" value="CRAL-TRIO DOMAIN-CONTAINING PROTEIN"/>
    <property type="match status" value="1"/>
</dbReference>
<evidence type="ECO:0000259" key="2">
    <source>
        <dbReference type="PROSITE" id="PS50191"/>
    </source>
</evidence>
<dbReference type="SUPFAM" id="SSF46938">
    <property type="entry name" value="CRAL/TRIO N-terminal domain"/>
    <property type="match status" value="1"/>
</dbReference>
<dbReference type="PROSITE" id="PS50191">
    <property type="entry name" value="CRAL_TRIO"/>
    <property type="match status" value="1"/>
</dbReference>
<dbReference type="InterPro" id="IPR036865">
    <property type="entry name" value="CRAL-TRIO_dom_sf"/>
</dbReference>
<organism evidence="3 4">
    <name type="scientific">Gryllus longicercus</name>
    <dbReference type="NCBI Taxonomy" id="2509291"/>
    <lineage>
        <taxon>Eukaryota</taxon>
        <taxon>Metazoa</taxon>
        <taxon>Ecdysozoa</taxon>
        <taxon>Arthropoda</taxon>
        <taxon>Hexapoda</taxon>
        <taxon>Insecta</taxon>
        <taxon>Pterygota</taxon>
        <taxon>Neoptera</taxon>
        <taxon>Polyneoptera</taxon>
        <taxon>Orthoptera</taxon>
        <taxon>Ensifera</taxon>
        <taxon>Gryllidea</taxon>
        <taxon>Grylloidea</taxon>
        <taxon>Gryllidae</taxon>
        <taxon>Gryllinae</taxon>
        <taxon>Gryllus</taxon>
    </lineage>
</organism>